<evidence type="ECO:0000259" key="2">
    <source>
        <dbReference type="PROSITE" id="PS50983"/>
    </source>
</evidence>
<evidence type="ECO:0000313" key="4">
    <source>
        <dbReference type="Proteomes" id="UP000671913"/>
    </source>
</evidence>
<evidence type="ECO:0000313" key="3">
    <source>
        <dbReference type="EMBL" id="QSZ26835.1"/>
    </source>
</evidence>
<gene>
    <name evidence="3" type="ORF">ACETAC_08095</name>
</gene>
<evidence type="ECO:0000256" key="1">
    <source>
        <dbReference type="ARBA" id="ARBA00008814"/>
    </source>
</evidence>
<dbReference type="Gene3D" id="3.40.50.1980">
    <property type="entry name" value="Nitrogenase molybdenum iron protein domain"/>
    <property type="match status" value="2"/>
</dbReference>
<keyword evidence="4" id="KW-1185">Reference proteome</keyword>
<name>A0A975AUS5_9THEO</name>
<proteinExistence type="inferred from homology"/>
<feature type="domain" description="Fe/B12 periplasmic-binding" evidence="2">
    <location>
        <begin position="91"/>
        <end position="362"/>
    </location>
</feature>
<dbReference type="CDD" id="cd01141">
    <property type="entry name" value="TroA_d"/>
    <property type="match status" value="1"/>
</dbReference>
<dbReference type="InterPro" id="IPR002491">
    <property type="entry name" value="ABC_transptr_periplasmic_BD"/>
</dbReference>
<protein>
    <submittedName>
        <fullName evidence="3">ABC transporter substrate-binding protein</fullName>
    </submittedName>
</protein>
<dbReference type="Proteomes" id="UP000671913">
    <property type="component" value="Chromosome"/>
</dbReference>
<sequence>MKKTISYILIFCFIAALLLTGCKTQEKTQEKTAAKSEINVQYAKGFKIESISDGIKKVTDGDGREMLLVLRGQKVPDKYKDLPVIYTPVKKVITASTTQAALLRPLGVLNTVVGVTTPEKQWYIDEIKQGLKNGSIKYLGQNSAPNYEEITKISPDVVFLYTQSGMAGTEDFPKKLKELGVPYAVDNEWLENDPIARLEWIKFLAAFYDKDKEASDFFNNAVKKINEIKDKVPKENKPKVAWGQIYKGMVYVPTGGSYVAKMIDMAGGDNIFKDVQPTKTGNVTMTLEEFYARANNADILIYPASTVYMPSVSKLVEQAPVLKDIKPIKEGKVWCLQPQYWQDLDKTEQVIADLAAIFHPKDFTGHKLQEFEKLPEK</sequence>
<dbReference type="PANTHER" id="PTHR30535:SF34">
    <property type="entry name" value="MOLYBDATE-BINDING PROTEIN MOLA"/>
    <property type="match status" value="1"/>
</dbReference>
<organism evidence="3 4">
    <name type="scientific">Aceticella autotrophica</name>
    <dbReference type="NCBI Taxonomy" id="2755338"/>
    <lineage>
        <taxon>Bacteria</taxon>
        <taxon>Bacillati</taxon>
        <taxon>Bacillota</taxon>
        <taxon>Clostridia</taxon>
        <taxon>Thermoanaerobacterales</taxon>
        <taxon>Thermoanaerobacteraceae</taxon>
        <taxon>Aceticella</taxon>
    </lineage>
</organism>
<dbReference type="EMBL" id="CP060096">
    <property type="protein sequence ID" value="QSZ26835.1"/>
    <property type="molecule type" value="Genomic_DNA"/>
</dbReference>
<dbReference type="AlphaFoldDB" id="A0A975AUS5"/>
<dbReference type="InterPro" id="IPR050902">
    <property type="entry name" value="ABC_Transporter_SBP"/>
</dbReference>
<reference evidence="3" key="1">
    <citation type="submission" date="2020-08" db="EMBL/GenBank/DDBJ databases">
        <title>Genomic insights into the carbon and energy metabolism of the first obligate autotrophic acetogenic bacterium Aceticella autotrophica gen. nov., sp. nov.</title>
        <authorList>
            <person name="Toshchakov S.V."/>
            <person name="Elcheninov A.G."/>
            <person name="Kublanov I.V."/>
            <person name="Frolov E.N."/>
            <person name="Lebedinsky A.V."/>
        </authorList>
    </citation>
    <scope>NUCLEOTIDE SEQUENCE</scope>
    <source>
        <strain evidence="3">3443-3Ac</strain>
    </source>
</reference>
<dbReference type="PROSITE" id="PS51257">
    <property type="entry name" value="PROKAR_LIPOPROTEIN"/>
    <property type="match status" value="1"/>
</dbReference>
<dbReference type="PANTHER" id="PTHR30535">
    <property type="entry name" value="VITAMIN B12-BINDING PROTEIN"/>
    <property type="match status" value="1"/>
</dbReference>
<dbReference type="KEGG" id="aaut:ACETAC_08095"/>
<dbReference type="PROSITE" id="PS50983">
    <property type="entry name" value="FE_B12_PBP"/>
    <property type="match status" value="1"/>
</dbReference>
<comment type="similarity">
    <text evidence="1">Belongs to the bacterial solute-binding protein 8 family.</text>
</comment>
<dbReference type="SUPFAM" id="SSF53807">
    <property type="entry name" value="Helical backbone' metal receptor"/>
    <property type="match status" value="1"/>
</dbReference>
<dbReference type="RefSeq" id="WP_284679525.1">
    <property type="nucleotide sequence ID" value="NZ_CP060096.1"/>
</dbReference>
<dbReference type="Pfam" id="PF01497">
    <property type="entry name" value="Peripla_BP_2"/>
    <property type="match status" value="1"/>
</dbReference>
<accession>A0A975AUS5</accession>